<name>W4LSM2_9BACT</name>
<evidence type="ECO:0000313" key="2">
    <source>
        <dbReference type="Proteomes" id="UP000019140"/>
    </source>
</evidence>
<evidence type="ECO:0000313" key="1">
    <source>
        <dbReference type="EMBL" id="ETX00968.1"/>
    </source>
</evidence>
<dbReference type="HOGENOM" id="CLU_1352712_0_0_7"/>
<evidence type="ECO:0008006" key="3">
    <source>
        <dbReference type="Google" id="ProtNLM"/>
    </source>
</evidence>
<comment type="caution">
    <text evidence="1">The sequence shown here is derived from an EMBL/GenBank/DDBJ whole genome shotgun (WGS) entry which is preliminary data.</text>
</comment>
<accession>W4LSM2</accession>
<dbReference type="Proteomes" id="UP000019140">
    <property type="component" value="Unassembled WGS sequence"/>
</dbReference>
<organism evidence="1 2">
    <name type="scientific">Candidatus Entotheonella gemina</name>
    <dbReference type="NCBI Taxonomy" id="1429439"/>
    <lineage>
        <taxon>Bacteria</taxon>
        <taxon>Pseudomonadati</taxon>
        <taxon>Nitrospinota/Tectimicrobiota group</taxon>
        <taxon>Candidatus Tectimicrobiota</taxon>
        <taxon>Candidatus Entotheonellia</taxon>
        <taxon>Candidatus Entotheonellales</taxon>
        <taxon>Candidatus Entotheonellaceae</taxon>
        <taxon>Candidatus Entotheonella</taxon>
    </lineage>
</organism>
<proteinExistence type="predicted"/>
<sequence>MAARIFQSNKRYTFSDYFDLRYPPEEIIGELGYSLSVKALVFPETHRAYDEATERLQTTYYELLPKVSLNSEIAKREFMIAPLLYEVLRNVDARLNIEYPIDVDERLSGSLDYLIRARQALVVVEAKKGDLDRGFTQLAAELIALDQYMEDREDPVFYGAITIGELWRFTSLARAPKHLTRDIHTYRFPEDTGDLFGILYGILQG</sequence>
<dbReference type="AlphaFoldDB" id="W4LSM2"/>
<reference evidence="1 2" key="1">
    <citation type="journal article" date="2014" name="Nature">
        <title>An environmental bacterial taxon with a large and distinct metabolic repertoire.</title>
        <authorList>
            <person name="Wilson M.C."/>
            <person name="Mori T."/>
            <person name="Ruckert C."/>
            <person name="Uria A.R."/>
            <person name="Helf M.J."/>
            <person name="Takada K."/>
            <person name="Gernert C."/>
            <person name="Steffens U.A."/>
            <person name="Heycke N."/>
            <person name="Schmitt S."/>
            <person name="Rinke C."/>
            <person name="Helfrich E.J."/>
            <person name="Brachmann A.O."/>
            <person name="Gurgui C."/>
            <person name="Wakimoto T."/>
            <person name="Kracht M."/>
            <person name="Crusemann M."/>
            <person name="Hentschel U."/>
            <person name="Abe I."/>
            <person name="Matsunaga S."/>
            <person name="Kalinowski J."/>
            <person name="Takeyama H."/>
            <person name="Piel J."/>
        </authorList>
    </citation>
    <scope>NUCLEOTIDE SEQUENCE [LARGE SCALE GENOMIC DNA]</scope>
    <source>
        <strain evidence="2">TSY2</strain>
    </source>
</reference>
<protein>
    <recommendedName>
        <fullName evidence="3">Type I restriction enzyme R protein N-terminal domain-containing protein</fullName>
    </recommendedName>
</protein>
<keyword evidence="2" id="KW-1185">Reference proteome</keyword>
<gene>
    <name evidence="1" type="ORF">ETSY2_38030</name>
</gene>
<dbReference type="EMBL" id="AZHX01001672">
    <property type="protein sequence ID" value="ETX00968.1"/>
    <property type="molecule type" value="Genomic_DNA"/>
</dbReference>